<evidence type="ECO:0000256" key="1">
    <source>
        <dbReference type="SAM" id="MobiDB-lite"/>
    </source>
</evidence>
<dbReference type="Proteomes" id="UP000008798">
    <property type="component" value="Chromosome"/>
</dbReference>
<proteinExistence type="predicted"/>
<feature type="compositionally biased region" description="Basic and acidic residues" evidence="1">
    <location>
        <begin position="160"/>
        <end position="188"/>
    </location>
</feature>
<organism evidence="3 4">
    <name type="scientific">Coprococcus catus GD/7</name>
    <dbReference type="NCBI Taxonomy" id="717962"/>
    <lineage>
        <taxon>Bacteria</taxon>
        <taxon>Bacillati</taxon>
        <taxon>Bacillota</taxon>
        <taxon>Clostridia</taxon>
        <taxon>Lachnospirales</taxon>
        <taxon>Lachnospiraceae</taxon>
        <taxon>Coprococcus</taxon>
    </lineage>
</organism>
<dbReference type="RefSeq" id="WP_015514389.1">
    <property type="nucleotide sequence ID" value="NC_021009.1"/>
</dbReference>
<dbReference type="STRING" id="717962.CC1_21100"/>
<keyword evidence="2" id="KW-0732">Signal</keyword>
<dbReference type="HOGENOM" id="CLU_762298_0_0_9"/>
<evidence type="ECO:0000256" key="2">
    <source>
        <dbReference type="SAM" id="SignalP"/>
    </source>
</evidence>
<evidence type="ECO:0000313" key="3">
    <source>
        <dbReference type="EMBL" id="CBK80821.1"/>
    </source>
</evidence>
<feature type="signal peptide" evidence="2">
    <location>
        <begin position="1"/>
        <end position="25"/>
    </location>
</feature>
<reference evidence="3 4" key="1">
    <citation type="submission" date="2010-03" db="EMBL/GenBank/DDBJ databases">
        <title>The genome sequence of Coprococcus catus GD/7.</title>
        <authorList>
            <consortium name="metaHIT consortium -- http://www.metahit.eu/"/>
            <person name="Pajon A."/>
            <person name="Turner K."/>
            <person name="Parkhill J."/>
            <person name="Duncan S."/>
            <person name="Flint H."/>
        </authorList>
    </citation>
    <scope>NUCLEOTIDE SEQUENCE [LARGE SCALE GENOMIC DNA]</scope>
    <source>
        <strain evidence="3 4">GD/7</strain>
    </source>
</reference>
<name>D4J900_9FIRM</name>
<accession>D4J900</accession>
<dbReference type="AlphaFoldDB" id="D4J900"/>
<feature type="region of interest" description="Disordered" evidence="1">
    <location>
        <begin position="160"/>
        <end position="190"/>
    </location>
</feature>
<gene>
    <name evidence="3" type="ORF">CC1_21100</name>
</gene>
<dbReference type="EMBL" id="FP929038">
    <property type="protein sequence ID" value="CBK80821.1"/>
    <property type="molecule type" value="Genomic_DNA"/>
</dbReference>
<evidence type="ECO:0000313" key="4">
    <source>
        <dbReference type="Proteomes" id="UP000008798"/>
    </source>
</evidence>
<sequence>MLLKTKIIGGVIAASCILAGAGAIAVNNIHFGSDSVTCNASTGDTISVTSDYKMQSSGDEFAFTKGKDTVMTGILLSDKDYTAYFDTAYTDGACKIIDKGKDKGLEYIYYTYTKGDDITYEYLGWIVGSNTGVLLEGGDSKSLTSDVFDTVSVSVKDTEKDNDYVYTPEKESQDKEDVKVDGDNKASSEDSSAWDAIGIKIDGKEFKYPYSYKELKELGWSFDSSDYTDNGSGEYIVNAGERTSQIELNNEDYGTDDNDAHVSVTFINSGEDAADISDCDINSISISAVYGFDEISKYPDIELAGGIHFGSSEEEIRKAYGEPSDVYKGTYYTELTYNSDNSRYMTLYIYKDKGLLDVELKGL</sequence>
<reference evidence="3 4" key="2">
    <citation type="submission" date="2010-03" db="EMBL/GenBank/DDBJ databases">
        <authorList>
            <person name="Pajon A."/>
        </authorList>
    </citation>
    <scope>NUCLEOTIDE SEQUENCE [LARGE SCALE GENOMIC DNA]</scope>
    <source>
        <strain evidence="3 4">GD/7</strain>
    </source>
</reference>
<protein>
    <submittedName>
        <fullName evidence="3">Uncharacterized protein</fullName>
    </submittedName>
</protein>
<feature type="chain" id="PRO_5003059791" evidence="2">
    <location>
        <begin position="26"/>
        <end position="363"/>
    </location>
</feature>
<dbReference type="PATRIC" id="fig|717962.3.peg.2003"/>
<dbReference type="KEGG" id="cct:CC1_21100"/>